<organism evidence="2 3">
    <name type="scientific">Dacryopinax primogenitus (strain DJM 731)</name>
    <name type="common">Brown rot fungus</name>
    <dbReference type="NCBI Taxonomy" id="1858805"/>
    <lineage>
        <taxon>Eukaryota</taxon>
        <taxon>Fungi</taxon>
        <taxon>Dikarya</taxon>
        <taxon>Basidiomycota</taxon>
        <taxon>Agaricomycotina</taxon>
        <taxon>Dacrymycetes</taxon>
        <taxon>Dacrymycetales</taxon>
        <taxon>Dacrymycetaceae</taxon>
        <taxon>Dacryopinax</taxon>
    </lineage>
</organism>
<dbReference type="RefSeq" id="XP_040632341.1">
    <property type="nucleotide sequence ID" value="XM_040767845.1"/>
</dbReference>
<evidence type="ECO:0000256" key="1">
    <source>
        <dbReference type="SAM" id="MobiDB-lite"/>
    </source>
</evidence>
<dbReference type="HOGENOM" id="CLU_657239_0_0_1"/>
<dbReference type="AlphaFoldDB" id="M5GEI3"/>
<evidence type="ECO:0000313" key="3">
    <source>
        <dbReference type="Proteomes" id="UP000030653"/>
    </source>
</evidence>
<name>M5GEI3_DACPD</name>
<dbReference type="EMBL" id="JH795856">
    <property type="protein sequence ID" value="EJU05447.1"/>
    <property type="molecule type" value="Genomic_DNA"/>
</dbReference>
<dbReference type="Proteomes" id="UP000030653">
    <property type="component" value="Unassembled WGS sequence"/>
</dbReference>
<evidence type="ECO:0000313" key="2">
    <source>
        <dbReference type="EMBL" id="EJU05447.1"/>
    </source>
</evidence>
<feature type="region of interest" description="Disordered" evidence="1">
    <location>
        <begin position="1"/>
        <end position="65"/>
    </location>
</feature>
<keyword evidence="3" id="KW-1185">Reference proteome</keyword>
<gene>
    <name evidence="2" type="ORF">DACRYDRAFT_103932</name>
</gene>
<proteinExistence type="predicted"/>
<sequence>MAPSSTSAASSKKPLSTKTKPKASLIKKPSTTDMKKGSRSQKASGKKTQSKELTPELEPVANHPESIAKLVSMKVMPSKKASAPPSKTLTLKLRVSLTCSSRRVKQELEAHKEPEEGQEVKAVTKWHKVEEEDQVMDEIIVKETTLEPAGSDEEQEPPSKDLPEILAMVPAPNEDPEAWQKVSRVSKFWVELIKWITKNNSKEQWQFVPPMAASYMGPAFKVQWYAYMGKQITVKLATCGGPVYLLFEEWVEMPRMAVVGRDDKPPFDTWVLRHQADHKAVHASDKEPDENLEATIEAKQGVWNVLPEIKKTQHLNIVQMYQMAGIEGSPVLPDLKVVTPVPLPKKATLLRVSISATASLPSLPPKSLSVVELMPAPNNNKKKTGKTPKNKLSEELLALAAKAKPDLLSASDGVLWSL</sequence>
<dbReference type="GeneID" id="63682907"/>
<reference evidence="2 3" key="1">
    <citation type="journal article" date="2012" name="Science">
        <title>The Paleozoic origin of enzymatic lignin decomposition reconstructed from 31 fungal genomes.</title>
        <authorList>
            <person name="Floudas D."/>
            <person name="Binder M."/>
            <person name="Riley R."/>
            <person name="Barry K."/>
            <person name="Blanchette R.A."/>
            <person name="Henrissat B."/>
            <person name="Martinez A.T."/>
            <person name="Otillar R."/>
            <person name="Spatafora J.W."/>
            <person name="Yadav J.S."/>
            <person name="Aerts A."/>
            <person name="Benoit I."/>
            <person name="Boyd A."/>
            <person name="Carlson A."/>
            <person name="Copeland A."/>
            <person name="Coutinho P.M."/>
            <person name="de Vries R.P."/>
            <person name="Ferreira P."/>
            <person name="Findley K."/>
            <person name="Foster B."/>
            <person name="Gaskell J."/>
            <person name="Glotzer D."/>
            <person name="Gorecki P."/>
            <person name="Heitman J."/>
            <person name="Hesse C."/>
            <person name="Hori C."/>
            <person name="Igarashi K."/>
            <person name="Jurgens J.A."/>
            <person name="Kallen N."/>
            <person name="Kersten P."/>
            <person name="Kohler A."/>
            <person name="Kuees U."/>
            <person name="Kumar T.K.A."/>
            <person name="Kuo A."/>
            <person name="LaButti K."/>
            <person name="Larrondo L.F."/>
            <person name="Lindquist E."/>
            <person name="Ling A."/>
            <person name="Lombard V."/>
            <person name="Lucas S."/>
            <person name="Lundell T."/>
            <person name="Martin R."/>
            <person name="McLaughlin D.J."/>
            <person name="Morgenstern I."/>
            <person name="Morin E."/>
            <person name="Murat C."/>
            <person name="Nagy L.G."/>
            <person name="Nolan M."/>
            <person name="Ohm R.A."/>
            <person name="Patyshakuliyeva A."/>
            <person name="Rokas A."/>
            <person name="Ruiz-Duenas F.J."/>
            <person name="Sabat G."/>
            <person name="Salamov A."/>
            <person name="Samejima M."/>
            <person name="Schmutz J."/>
            <person name="Slot J.C."/>
            <person name="St John F."/>
            <person name="Stenlid J."/>
            <person name="Sun H."/>
            <person name="Sun S."/>
            <person name="Syed K."/>
            <person name="Tsang A."/>
            <person name="Wiebenga A."/>
            <person name="Young D."/>
            <person name="Pisabarro A."/>
            <person name="Eastwood D.C."/>
            <person name="Martin F."/>
            <person name="Cullen D."/>
            <person name="Grigoriev I.V."/>
            <person name="Hibbett D.S."/>
        </authorList>
    </citation>
    <scope>NUCLEOTIDE SEQUENCE [LARGE SCALE GENOMIC DNA]</scope>
    <source>
        <strain evidence="2 3">DJM-731 SS1</strain>
    </source>
</reference>
<accession>M5GEI3</accession>
<protein>
    <submittedName>
        <fullName evidence="2">Uncharacterized protein</fullName>
    </submittedName>
</protein>
<feature type="compositionally biased region" description="Low complexity" evidence="1">
    <location>
        <begin position="1"/>
        <end position="24"/>
    </location>
</feature>